<feature type="compositionally biased region" description="Basic and acidic residues" evidence="1">
    <location>
        <begin position="1030"/>
        <end position="1050"/>
    </location>
</feature>
<feature type="compositionally biased region" description="Polar residues" evidence="1">
    <location>
        <begin position="905"/>
        <end position="919"/>
    </location>
</feature>
<feature type="region of interest" description="Disordered" evidence="1">
    <location>
        <begin position="904"/>
        <end position="926"/>
    </location>
</feature>
<feature type="region of interest" description="Disordered" evidence="1">
    <location>
        <begin position="565"/>
        <end position="609"/>
    </location>
</feature>
<evidence type="ECO:0000313" key="3">
    <source>
        <dbReference type="Proteomes" id="UP000694941"/>
    </source>
</evidence>
<protein>
    <submittedName>
        <fullName evidence="4">Ataxin-7-like protein 1</fullName>
    </submittedName>
</protein>
<accession>A0ABM1SYJ4</accession>
<feature type="region of interest" description="Disordered" evidence="1">
    <location>
        <begin position="770"/>
        <end position="794"/>
    </location>
</feature>
<feature type="compositionally biased region" description="Polar residues" evidence="1">
    <location>
        <begin position="770"/>
        <end position="784"/>
    </location>
</feature>
<dbReference type="RefSeq" id="XP_022248700.1">
    <property type="nucleotide sequence ID" value="XM_022392992.1"/>
</dbReference>
<dbReference type="PANTHER" id="PTHR15117">
    <property type="entry name" value="ATAXIN 7 RELATED"/>
    <property type="match status" value="1"/>
</dbReference>
<dbReference type="Proteomes" id="UP000694941">
    <property type="component" value="Unplaced"/>
</dbReference>
<evidence type="ECO:0000259" key="2">
    <source>
        <dbReference type="PROSITE" id="PS51505"/>
    </source>
</evidence>
<dbReference type="InterPro" id="IPR013243">
    <property type="entry name" value="SCA7_dom"/>
</dbReference>
<feature type="compositionally biased region" description="Polar residues" evidence="1">
    <location>
        <begin position="147"/>
        <end position="157"/>
    </location>
</feature>
<dbReference type="GeneID" id="111087189"/>
<dbReference type="Gene3D" id="6.10.140.1270">
    <property type="match status" value="1"/>
</dbReference>
<feature type="compositionally biased region" description="Low complexity" evidence="1">
    <location>
        <begin position="999"/>
        <end position="1029"/>
    </location>
</feature>
<evidence type="ECO:0000313" key="4">
    <source>
        <dbReference type="RefSeq" id="XP_022248700.1"/>
    </source>
</evidence>
<organism evidence="3 4">
    <name type="scientific">Limulus polyphemus</name>
    <name type="common">Atlantic horseshoe crab</name>
    <dbReference type="NCBI Taxonomy" id="6850"/>
    <lineage>
        <taxon>Eukaryota</taxon>
        <taxon>Metazoa</taxon>
        <taxon>Ecdysozoa</taxon>
        <taxon>Arthropoda</taxon>
        <taxon>Chelicerata</taxon>
        <taxon>Merostomata</taxon>
        <taxon>Xiphosura</taxon>
        <taxon>Limulidae</taxon>
        <taxon>Limulus</taxon>
    </lineage>
</organism>
<dbReference type="Pfam" id="PF08313">
    <property type="entry name" value="SCA7"/>
    <property type="match status" value="1"/>
</dbReference>
<dbReference type="PANTHER" id="PTHR15117:SF24">
    <property type="entry name" value="SCA7 DOMAIN-CONTAINING PROTEIN"/>
    <property type="match status" value="1"/>
</dbReference>
<feature type="region of interest" description="Disordered" evidence="1">
    <location>
        <begin position="996"/>
        <end position="1050"/>
    </location>
</feature>
<feature type="domain" description="SCA7" evidence="2">
    <location>
        <begin position="286"/>
        <end position="353"/>
    </location>
</feature>
<dbReference type="PROSITE" id="PS51505">
    <property type="entry name" value="SCA7"/>
    <property type="match status" value="1"/>
</dbReference>
<feature type="region of interest" description="Disordered" evidence="1">
    <location>
        <begin position="133"/>
        <end position="171"/>
    </location>
</feature>
<name>A0ABM1SYJ4_LIMPO</name>
<evidence type="ECO:0000256" key="1">
    <source>
        <dbReference type="SAM" id="MobiDB-lite"/>
    </source>
</evidence>
<reference evidence="4" key="1">
    <citation type="submission" date="2025-08" db="UniProtKB">
        <authorList>
            <consortium name="RefSeq"/>
        </authorList>
    </citation>
    <scope>IDENTIFICATION</scope>
    <source>
        <tissue evidence="4">Muscle</tissue>
    </source>
</reference>
<feature type="region of interest" description="Disordered" evidence="1">
    <location>
        <begin position="26"/>
        <end position="47"/>
    </location>
</feature>
<dbReference type="InterPro" id="IPR052237">
    <property type="entry name" value="Ataxin-7-like_regulator"/>
</dbReference>
<sequence>MATKHTDHTHHSKDEVQSWTLWGENVGFKSPEHTNEGDSSTKQSEAKKLKKEDMGLFGFCPSWDNFYLVVCEKCGQVVKPQAFKSHLEAQHGSVRSSCPKSSEDQKCEGFQSTNHVFKSQCNLSSTKMKSSIALSSHPLESRPHTKLSGSGVTNITKSKGEKPGWGNKGNKNHTLAPVVFVERIPDNAVVKNVNSSPTLKKELPSPQKPPPLLIPHLPSTCLTALAKTTITAVSHPGAVYSSKLTTTMHHHPTTLSKDKQILINVETKKISGSSRSKKMPRERKLLLCKDREYDPNIHCGVIISETGKPCTHSLTCKTHPVSMRRKVSGRRKKFDELLADHRASKEATLKAVKASATRTDSVSYSNQFNSSGLQTCVSQTAYPVCSKSSTSASVSQKVTTVPAVCKPISRTLHTKRIPSVFVEALGKLEPMLSAEDVCVSSLAKEEEKEEQSLKSVLGPDNPYIKHHPRPAAICTFGLRQLGNGMFLCDRRWDLQRAAFRAICTDRSTQPPPLKKLCVESQLPPVPEPENDPYDFTCTDSAVQEAVISSSNKSNVLTTLSNGVRTNVASSHGPQQIPRPVFNKVPPSHTINHQKSLKPKPSGNKSTKSKDSILLHTFDSSPAKKTKTNGLNVKLNQSGPAISTDSVCSLSPSVMTLEPGDTITLNSVNSSHTISLPFSLSMDDSLAALSKLHLVSSVGNGNTSSAVSSGAPSSDSSKNQTFFVTEMDIVNNQLPSLSKNSMLASSVRNKEVMVNSAFLVNQLAAMQSKQRSTISNHSTKHSSCCSGKKSTKHNVRTYSSGATQIKLGSNISKAKSKNQKLSSKSVLNKTAFKNHTTFPVNKRVEPMTSVTSGNNVHGAVGMSQKSLKTNSSFSTSSVVSSSVAQSVTTSWVTVPNGLTPHKVSGVLTSTPGTKNGRQTISSPSSEVPVSAVLPTSVSCELNCSTLFNSTEDPEDLGLSTACSLSSPSGTVLSQQSVTYQQVFTSQMLSPAELSQLQVRPTNKQKTTPSTTSSLKLPLVASSHTSSSRLSSKNDQKKHYAKTEDTVKKLST</sequence>
<gene>
    <name evidence="4" type="primary">LOC111087189</name>
</gene>
<proteinExistence type="predicted"/>
<keyword evidence="3" id="KW-1185">Reference proteome</keyword>